<protein>
    <submittedName>
        <fullName evidence="1">Uncharacterized protein</fullName>
    </submittedName>
</protein>
<organism evidence="1">
    <name type="scientific">Anguilla anguilla</name>
    <name type="common">European freshwater eel</name>
    <name type="synonym">Muraena anguilla</name>
    <dbReference type="NCBI Taxonomy" id="7936"/>
    <lineage>
        <taxon>Eukaryota</taxon>
        <taxon>Metazoa</taxon>
        <taxon>Chordata</taxon>
        <taxon>Craniata</taxon>
        <taxon>Vertebrata</taxon>
        <taxon>Euteleostomi</taxon>
        <taxon>Actinopterygii</taxon>
        <taxon>Neopterygii</taxon>
        <taxon>Teleostei</taxon>
        <taxon>Anguilliformes</taxon>
        <taxon>Anguillidae</taxon>
        <taxon>Anguilla</taxon>
    </lineage>
</organism>
<accession>A0A0E9V435</accession>
<sequence length="30" mass="3302">MKMIWAGKKRNCKSAAFSLCSCCGSTRYAV</sequence>
<reference evidence="1" key="1">
    <citation type="submission" date="2014-11" db="EMBL/GenBank/DDBJ databases">
        <authorList>
            <person name="Amaro Gonzalez C."/>
        </authorList>
    </citation>
    <scope>NUCLEOTIDE SEQUENCE</scope>
</reference>
<dbReference type="AlphaFoldDB" id="A0A0E9V435"/>
<evidence type="ECO:0000313" key="1">
    <source>
        <dbReference type="EMBL" id="JAH72736.1"/>
    </source>
</evidence>
<dbReference type="EMBL" id="GBXM01035841">
    <property type="protein sequence ID" value="JAH72736.1"/>
    <property type="molecule type" value="Transcribed_RNA"/>
</dbReference>
<name>A0A0E9V435_ANGAN</name>
<proteinExistence type="predicted"/>
<reference evidence="1" key="2">
    <citation type="journal article" date="2015" name="Fish Shellfish Immunol.">
        <title>Early steps in the European eel (Anguilla anguilla)-Vibrio vulnificus interaction in the gills: Role of the RtxA13 toxin.</title>
        <authorList>
            <person name="Callol A."/>
            <person name="Pajuelo D."/>
            <person name="Ebbesson L."/>
            <person name="Teles M."/>
            <person name="MacKenzie S."/>
            <person name="Amaro C."/>
        </authorList>
    </citation>
    <scope>NUCLEOTIDE SEQUENCE</scope>
</reference>